<keyword evidence="4 11" id="KW-0812">Transmembrane</keyword>
<evidence type="ECO:0000313" key="16">
    <source>
        <dbReference type="RefSeq" id="XP_015261499.1"/>
    </source>
</evidence>
<accession>A0ABM1JJ62</accession>
<feature type="domain" description="Bap31/Bap29 cytoplasmic coiled-coil" evidence="14">
    <location>
        <begin position="204"/>
        <end position="263"/>
    </location>
</feature>
<evidence type="ECO:0000256" key="3">
    <source>
        <dbReference type="ARBA" id="ARBA00022448"/>
    </source>
</evidence>
<dbReference type="GeneID" id="107105954"/>
<dbReference type="PANTHER" id="PTHR12701">
    <property type="entry name" value="BCR-ASSOCIATED PROTEIN, BAP"/>
    <property type="match status" value="1"/>
</dbReference>
<keyword evidence="10 11" id="KW-0472">Membrane</keyword>
<dbReference type="Pfam" id="PF05529">
    <property type="entry name" value="Bap31"/>
    <property type="match status" value="1"/>
</dbReference>
<evidence type="ECO:0000313" key="15">
    <source>
        <dbReference type="Proteomes" id="UP000694871"/>
    </source>
</evidence>
<gene>
    <name evidence="16" type="primary">BCAP29</name>
</gene>
<comment type="function">
    <text evidence="11">May play a role in anterograde transport of membrane proteins from the endoplasmic reticulum to the Golgi.</text>
</comment>
<name>A0ABM1JJ62_GEKJA</name>
<dbReference type="Proteomes" id="UP000694871">
    <property type="component" value="Unplaced"/>
</dbReference>
<evidence type="ECO:0000256" key="8">
    <source>
        <dbReference type="ARBA" id="ARBA00022989"/>
    </source>
</evidence>
<feature type="transmembrane region" description="Helical" evidence="11">
    <location>
        <begin position="24"/>
        <end position="48"/>
    </location>
</feature>
<feature type="transmembrane region" description="Helical" evidence="11">
    <location>
        <begin position="68"/>
        <end position="88"/>
    </location>
</feature>
<evidence type="ECO:0000256" key="2">
    <source>
        <dbReference type="ARBA" id="ARBA00007956"/>
    </source>
</evidence>
<evidence type="ECO:0000256" key="10">
    <source>
        <dbReference type="ARBA" id="ARBA00023136"/>
    </source>
</evidence>
<comment type="subcellular location">
    <subcellularLocation>
        <location evidence="1 11">Endoplasmic reticulum membrane</location>
        <topology evidence="1 11">Multi-pass membrane protein</topology>
    </subcellularLocation>
</comment>
<feature type="coiled-coil region" evidence="12">
    <location>
        <begin position="162"/>
        <end position="254"/>
    </location>
</feature>
<evidence type="ECO:0000256" key="1">
    <source>
        <dbReference type="ARBA" id="ARBA00004477"/>
    </source>
</evidence>
<proteinExistence type="inferred from homology"/>
<protein>
    <recommendedName>
        <fullName evidence="11">Endoplasmic reticulum transmembrane protein</fullName>
    </recommendedName>
</protein>
<keyword evidence="3 11" id="KW-0813">Transport</keyword>
<keyword evidence="16" id="KW-0675">Receptor</keyword>
<evidence type="ECO:0000256" key="9">
    <source>
        <dbReference type="ARBA" id="ARBA00023054"/>
    </source>
</evidence>
<feature type="transmembrane region" description="Helical" evidence="11">
    <location>
        <begin position="125"/>
        <end position="149"/>
    </location>
</feature>
<keyword evidence="8 11" id="KW-1133">Transmembrane helix</keyword>
<evidence type="ECO:0000256" key="12">
    <source>
        <dbReference type="SAM" id="Coils"/>
    </source>
</evidence>
<feature type="domain" description="BAP29/BAP31 transmembrane" evidence="13">
    <location>
        <begin position="22"/>
        <end position="151"/>
    </location>
</feature>
<evidence type="ECO:0000256" key="7">
    <source>
        <dbReference type="ARBA" id="ARBA00022927"/>
    </source>
</evidence>
<organism evidence="15 16">
    <name type="scientific">Gekko japonicus</name>
    <name type="common">Schlegel's Japanese gecko</name>
    <dbReference type="NCBI Taxonomy" id="146911"/>
    <lineage>
        <taxon>Eukaryota</taxon>
        <taxon>Metazoa</taxon>
        <taxon>Chordata</taxon>
        <taxon>Craniata</taxon>
        <taxon>Vertebrata</taxon>
        <taxon>Euteleostomi</taxon>
        <taxon>Lepidosauria</taxon>
        <taxon>Squamata</taxon>
        <taxon>Bifurcata</taxon>
        <taxon>Gekkota</taxon>
        <taxon>Gekkonidae</taxon>
        <taxon>Gekkoninae</taxon>
        <taxon>Gekko</taxon>
    </lineage>
</organism>
<evidence type="ECO:0000259" key="13">
    <source>
        <dbReference type="Pfam" id="PF05529"/>
    </source>
</evidence>
<evidence type="ECO:0000256" key="5">
    <source>
        <dbReference type="ARBA" id="ARBA00022824"/>
    </source>
</evidence>
<dbReference type="InterPro" id="IPR008417">
    <property type="entry name" value="BAP29/BAP31"/>
</dbReference>
<sequence>MLPSRIARRAGEELRDPSKVKMTFQWTAVAVFLYAEIAILLLLCLPYISPLRWQKIFMFSLWGKIANYWNKAFLAIIVLLIVLFLDAVREVRKYSNVHIAEKSTQTTASAYDHIQMKLFRSQRNLYISGFSLFLWLVLRRTVSLITLLAKEMGAQVALEIQVANTSDAARKYLEENEKLQRSLMERRNCVNDQLIEVTNKKLKQEAEKLKAEIKKSSMVLGKKTDEVTAVKNRAESLKKEYDHLIREHTKLKDHSGEKHDKKAL</sequence>
<keyword evidence="7 11" id="KW-0653">Protein transport</keyword>
<evidence type="ECO:0000259" key="14">
    <source>
        <dbReference type="Pfam" id="PF18035"/>
    </source>
</evidence>
<dbReference type="PANTHER" id="PTHR12701:SF5">
    <property type="entry name" value="B-CELL RECEPTOR-ASSOCIATED PROTEIN 29"/>
    <property type="match status" value="1"/>
</dbReference>
<keyword evidence="5 11" id="KW-0256">Endoplasmic reticulum</keyword>
<reference evidence="16" key="1">
    <citation type="submission" date="2025-08" db="UniProtKB">
        <authorList>
            <consortium name="RefSeq"/>
        </authorList>
    </citation>
    <scope>IDENTIFICATION</scope>
</reference>
<keyword evidence="9 12" id="KW-0175">Coiled coil</keyword>
<keyword evidence="15" id="KW-1185">Reference proteome</keyword>
<comment type="similarity">
    <text evidence="2 11">Belongs to the BCAP29/BCAP31 family.</text>
</comment>
<dbReference type="Gene3D" id="1.20.5.110">
    <property type="match status" value="1"/>
</dbReference>
<evidence type="ECO:0000256" key="11">
    <source>
        <dbReference type="RuleBase" id="RU367026"/>
    </source>
</evidence>
<dbReference type="Pfam" id="PF18035">
    <property type="entry name" value="Bap31_Bap29_C"/>
    <property type="match status" value="1"/>
</dbReference>
<dbReference type="InterPro" id="IPR041672">
    <property type="entry name" value="Bap31/Bap29_C"/>
</dbReference>
<evidence type="ECO:0000256" key="4">
    <source>
        <dbReference type="ARBA" id="ARBA00022692"/>
    </source>
</evidence>
<evidence type="ECO:0000256" key="6">
    <source>
        <dbReference type="ARBA" id="ARBA00022892"/>
    </source>
</evidence>
<dbReference type="InterPro" id="IPR040463">
    <property type="entry name" value="BAP29/BAP31_N"/>
</dbReference>
<dbReference type="RefSeq" id="XP_015261499.1">
    <property type="nucleotide sequence ID" value="XM_015406013.1"/>
</dbReference>
<keyword evidence="6 11" id="KW-0931">ER-Golgi transport</keyword>